<evidence type="ECO:0000256" key="1">
    <source>
        <dbReference type="SAM" id="MobiDB-lite"/>
    </source>
</evidence>
<feature type="region of interest" description="Disordered" evidence="1">
    <location>
        <begin position="73"/>
        <end position="96"/>
    </location>
</feature>
<proteinExistence type="predicted"/>
<feature type="compositionally biased region" description="Basic and acidic residues" evidence="1">
    <location>
        <begin position="314"/>
        <end position="324"/>
    </location>
</feature>
<reference evidence="2" key="1">
    <citation type="submission" date="2020-07" db="EMBL/GenBank/DDBJ databases">
        <authorList>
            <person name="Lin J."/>
        </authorList>
    </citation>
    <scope>NUCLEOTIDE SEQUENCE</scope>
</reference>
<name>A0A6V7NJB7_ANACO</name>
<dbReference type="EMBL" id="LR862139">
    <property type="protein sequence ID" value="CAD1818396.1"/>
    <property type="molecule type" value="Genomic_DNA"/>
</dbReference>
<feature type="region of interest" description="Disordered" evidence="1">
    <location>
        <begin position="278"/>
        <end position="334"/>
    </location>
</feature>
<accession>A0A6V7NJB7</accession>
<protein>
    <submittedName>
        <fullName evidence="2">Uncharacterized protein</fullName>
    </submittedName>
</protein>
<sequence>MEKEVIVYLQGFKSDFGVKNYNKTVPQLQLKTISNQQPAIRHLQAATHARAAPKLAGRVVVYIKAHPIPSGGAVGPIDTDNDVDSEGGGDRTGAEGAGRDVVEEDFLSKFAPFFEQFGRNGAILGEICIISPPPSLPSSSALRMLAAHLGRLDYNQSGTLGVWMALTMVAKNDNRAATAGFLDVGFTLSFHRINVTLLRAAPFAVPRNGLWPLQYDVQAVPVSLNGDAMQAMDAMKEEDEEEKDKRLQVNFNSATLILFFLFLWFLASHGRGPPLAATVRGGAEGRAEPDTAGRSGVGGPCASAAIEGPIGRLLEAEHGREGRVPESGAELEQP</sequence>
<evidence type="ECO:0000313" key="2">
    <source>
        <dbReference type="EMBL" id="CAD1818396.1"/>
    </source>
</evidence>
<dbReference type="AlphaFoldDB" id="A0A6V7NJB7"/>
<organism evidence="2">
    <name type="scientific">Ananas comosus var. bracteatus</name>
    <name type="common">red pineapple</name>
    <dbReference type="NCBI Taxonomy" id="296719"/>
    <lineage>
        <taxon>Eukaryota</taxon>
        <taxon>Viridiplantae</taxon>
        <taxon>Streptophyta</taxon>
        <taxon>Embryophyta</taxon>
        <taxon>Tracheophyta</taxon>
        <taxon>Spermatophyta</taxon>
        <taxon>Magnoliopsida</taxon>
        <taxon>Liliopsida</taxon>
        <taxon>Poales</taxon>
        <taxon>Bromeliaceae</taxon>
        <taxon>Bromelioideae</taxon>
        <taxon>Ananas</taxon>
    </lineage>
</organism>
<gene>
    <name evidence="2" type="ORF">CB5_LOCUS1607</name>
</gene>